<proteinExistence type="predicted"/>
<keyword evidence="1" id="KW-0472">Membrane</keyword>
<evidence type="ECO:0000256" key="1">
    <source>
        <dbReference type="SAM" id="Phobius"/>
    </source>
</evidence>
<evidence type="ECO:0000313" key="3">
    <source>
        <dbReference type="Proteomes" id="UP000654370"/>
    </source>
</evidence>
<organism evidence="2 3">
    <name type="scientific">Mortierella isabellina</name>
    <name type="common">Filamentous fungus</name>
    <name type="synonym">Umbelopsis isabellina</name>
    <dbReference type="NCBI Taxonomy" id="91625"/>
    <lineage>
        <taxon>Eukaryota</taxon>
        <taxon>Fungi</taxon>
        <taxon>Fungi incertae sedis</taxon>
        <taxon>Mucoromycota</taxon>
        <taxon>Mucoromycotina</taxon>
        <taxon>Umbelopsidomycetes</taxon>
        <taxon>Umbelopsidales</taxon>
        <taxon>Umbelopsidaceae</taxon>
        <taxon>Umbelopsis</taxon>
    </lineage>
</organism>
<feature type="transmembrane region" description="Helical" evidence="1">
    <location>
        <begin position="37"/>
        <end position="57"/>
    </location>
</feature>
<reference evidence="2" key="1">
    <citation type="submission" date="2020-12" db="EMBL/GenBank/DDBJ databases">
        <title>Metabolic potential, ecology and presence of endohyphal bacteria is reflected in genomic diversity of Mucoromycotina.</title>
        <authorList>
            <person name="Muszewska A."/>
            <person name="Okrasinska A."/>
            <person name="Steczkiewicz K."/>
            <person name="Drgas O."/>
            <person name="Orlowska M."/>
            <person name="Perlinska-Lenart U."/>
            <person name="Aleksandrzak-Piekarczyk T."/>
            <person name="Szatraj K."/>
            <person name="Zielenkiewicz U."/>
            <person name="Pilsyk S."/>
            <person name="Malc E."/>
            <person name="Mieczkowski P."/>
            <person name="Kruszewska J.S."/>
            <person name="Biernat P."/>
            <person name="Pawlowska J."/>
        </authorList>
    </citation>
    <scope>NUCLEOTIDE SEQUENCE</scope>
    <source>
        <strain evidence="2">WA0000067209</strain>
    </source>
</reference>
<protein>
    <submittedName>
        <fullName evidence="2">Uncharacterized protein</fullName>
    </submittedName>
</protein>
<name>A0A8H7PDS1_MORIS</name>
<accession>A0A8H7PDS1</accession>
<evidence type="ECO:0000313" key="2">
    <source>
        <dbReference type="EMBL" id="KAG2172048.1"/>
    </source>
</evidence>
<comment type="caution">
    <text evidence="2">The sequence shown here is derived from an EMBL/GenBank/DDBJ whole genome shotgun (WGS) entry which is preliminary data.</text>
</comment>
<keyword evidence="1" id="KW-0812">Transmembrane</keyword>
<dbReference type="AlphaFoldDB" id="A0A8H7PDS1"/>
<sequence>MQHIRWLHFEKLLLGNFSRLTSLINFSFTHINHKSTMRFFALSAIAALFAAVSVSATDERLDYKLKKGQTVDQFCSKWNDACESYIHSKYPSSSPGVYCEAGPFSGQVQVYCQGMVITQFTTKVAKQIGATPV</sequence>
<dbReference type="OrthoDB" id="2411349at2759"/>
<dbReference type="Proteomes" id="UP000654370">
    <property type="component" value="Unassembled WGS sequence"/>
</dbReference>
<keyword evidence="1" id="KW-1133">Transmembrane helix</keyword>
<gene>
    <name evidence="2" type="ORF">INT43_001525</name>
</gene>
<keyword evidence="3" id="KW-1185">Reference proteome</keyword>
<dbReference type="EMBL" id="JAEPQZ010000018">
    <property type="protein sequence ID" value="KAG2172048.1"/>
    <property type="molecule type" value="Genomic_DNA"/>
</dbReference>